<protein>
    <submittedName>
        <fullName evidence="6">Crp/Fnr family transcriptional regulator</fullName>
    </submittedName>
</protein>
<reference evidence="6" key="1">
    <citation type="journal article" date="2015" name="Int. J. Syst. Evol. Microbiol.">
        <title>Rhizobium alvei sp. nov., isolated from a freshwater river.</title>
        <authorList>
            <person name="Sheu S.Y."/>
            <person name="Huang H.W."/>
            <person name="Young C.C."/>
            <person name="Chen W.M."/>
        </authorList>
    </citation>
    <scope>NUCLEOTIDE SEQUENCE</scope>
    <source>
        <strain evidence="6">TNR-22</strain>
    </source>
</reference>
<dbReference type="RefSeq" id="WP_304379005.1">
    <property type="nucleotide sequence ID" value="NZ_JAUOZU010000027.1"/>
</dbReference>
<dbReference type="Pfam" id="PF00027">
    <property type="entry name" value="cNMP_binding"/>
    <property type="match status" value="1"/>
</dbReference>
<dbReference type="Gene3D" id="1.10.10.10">
    <property type="entry name" value="Winged helix-like DNA-binding domain superfamily/Winged helix DNA-binding domain"/>
    <property type="match status" value="1"/>
</dbReference>
<dbReference type="Proteomes" id="UP001174932">
    <property type="component" value="Unassembled WGS sequence"/>
</dbReference>
<dbReference type="InterPro" id="IPR000595">
    <property type="entry name" value="cNMP-bd_dom"/>
</dbReference>
<dbReference type="SMART" id="SM00419">
    <property type="entry name" value="HTH_CRP"/>
    <property type="match status" value="1"/>
</dbReference>
<comment type="caution">
    <text evidence="6">The sequence shown here is derived from an EMBL/GenBank/DDBJ whole genome shotgun (WGS) entry which is preliminary data.</text>
</comment>
<keyword evidence="3" id="KW-0804">Transcription</keyword>
<dbReference type="InterPro" id="IPR012318">
    <property type="entry name" value="HTH_CRP"/>
</dbReference>
<reference evidence="6" key="2">
    <citation type="submission" date="2023-07" db="EMBL/GenBank/DDBJ databases">
        <authorList>
            <person name="Shen H."/>
        </authorList>
    </citation>
    <scope>NUCLEOTIDE SEQUENCE</scope>
    <source>
        <strain evidence="6">TNR-22</strain>
    </source>
</reference>
<dbReference type="EMBL" id="JAUOZU010000027">
    <property type="protein sequence ID" value="MDO6967075.1"/>
    <property type="molecule type" value="Genomic_DNA"/>
</dbReference>
<keyword evidence="7" id="KW-1185">Reference proteome</keyword>
<dbReference type="InterPro" id="IPR014710">
    <property type="entry name" value="RmlC-like_jellyroll"/>
</dbReference>
<dbReference type="SUPFAM" id="SSF46785">
    <property type="entry name" value="Winged helix' DNA-binding domain"/>
    <property type="match status" value="1"/>
</dbReference>
<evidence type="ECO:0000313" key="6">
    <source>
        <dbReference type="EMBL" id="MDO6967075.1"/>
    </source>
</evidence>
<evidence type="ECO:0000256" key="3">
    <source>
        <dbReference type="ARBA" id="ARBA00023163"/>
    </source>
</evidence>
<keyword evidence="1" id="KW-0805">Transcription regulation</keyword>
<keyword evidence="2" id="KW-0238">DNA-binding</keyword>
<feature type="domain" description="Cyclic nucleotide-binding" evidence="4">
    <location>
        <begin position="20"/>
        <end position="140"/>
    </location>
</feature>
<dbReference type="InterPro" id="IPR036390">
    <property type="entry name" value="WH_DNA-bd_sf"/>
</dbReference>
<dbReference type="PROSITE" id="PS50042">
    <property type="entry name" value="CNMP_BINDING_3"/>
    <property type="match status" value="1"/>
</dbReference>
<accession>A0ABT8YVV3</accession>
<dbReference type="Gene3D" id="2.60.120.10">
    <property type="entry name" value="Jelly Rolls"/>
    <property type="match status" value="1"/>
</dbReference>
<dbReference type="PROSITE" id="PS51063">
    <property type="entry name" value="HTH_CRP_2"/>
    <property type="match status" value="1"/>
</dbReference>
<dbReference type="CDD" id="cd00038">
    <property type="entry name" value="CAP_ED"/>
    <property type="match status" value="1"/>
</dbReference>
<evidence type="ECO:0000259" key="5">
    <source>
        <dbReference type="PROSITE" id="PS51063"/>
    </source>
</evidence>
<dbReference type="InterPro" id="IPR036388">
    <property type="entry name" value="WH-like_DNA-bd_sf"/>
</dbReference>
<gene>
    <name evidence="6" type="ORF">Q4481_24225</name>
</gene>
<dbReference type="Pfam" id="PF13545">
    <property type="entry name" value="HTH_Crp_2"/>
    <property type="match status" value="1"/>
</dbReference>
<feature type="domain" description="HTH crp-type" evidence="5">
    <location>
        <begin position="154"/>
        <end position="223"/>
    </location>
</feature>
<dbReference type="PANTHER" id="PTHR24567">
    <property type="entry name" value="CRP FAMILY TRANSCRIPTIONAL REGULATORY PROTEIN"/>
    <property type="match status" value="1"/>
</dbReference>
<evidence type="ECO:0000256" key="1">
    <source>
        <dbReference type="ARBA" id="ARBA00023015"/>
    </source>
</evidence>
<dbReference type="InterPro" id="IPR050397">
    <property type="entry name" value="Env_Response_Regulators"/>
</dbReference>
<evidence type="ECO:0000259" key="4">
    <source>
        <dbReference type="PROSITE" id="PS50042"/>
    </source>
</evidence>
<dbReference type="SMART" id="SM00100">
    <property type="entry name" value="cNMP"/>
    <property type="match status" value="1"/>
</dbReference>
<dbReference type="SUPFAM" id="SSF51206">
    <property type="entry name" value="cAMP-binding domain-like"/>
    <property type="match status" value="1"/>
</dbReference>
<dbReference type="PANTHER" id="PTHR24567:SF74">
    <property type="entry name" value="HTH-TYPE TRANSCRIPTIONAL REGULATOR ARCR"/>
    <property type="match status" value="1"/>
</dbReference>
<sequence>MNKILKINHRDREVLQSTALMSGLNPALQKRIMDTIAVSSHESRDMLFREGTEADCFYAVLSGYVRLFRLSKEGREADIGIFGPGEIFGECAMFLGSTYTFNAQAAESVMLARFDMSKMRLIMREEPELAMSMLNIMARHLNDARENVANDRLHTAPQRVANYLLELSRANGNGASTFRLPFQKSLLAGKLGLAPEALSRAFSLLRNSGVSIRGRMVQISDAEALRKI</sequence>
<proteinExistence type="predicted"/>
<evidence type="ECO:0000256" key="2">
    <source>
        <dbReference type="ARBA" id="ARBA00023125"/>
    </source>
</evidence>
<name>A0ABT8YVV3_9HYPH</name>
<organism evidence="6 7">
    <name type="scientific">Rhizobium alvei</name>
    <dbReference type="NCBI Taxonomy" id="1132659"/>
    <lineage>
        <taxon>Bacteria</taxon>
        <taxon>Pseudomonadati</taxon>
        <taxon>Pseudomonadota</taxon>
        <taxon>Alphaproteobacteria</taxon>
        <taxon>Hyphomicrobiales</taxon>
        <taxon>Rhizobiaceae</taxon>
        <taxon>Rhizobium/Agrobacterium group</taxon>
        <taxon>Rhizobium</taxon>
    </lineage>
</organism>
<evidence type="ECO:0000313" key="7">
    <source>
        <dbReference type="Proteomes" id="UP001174932"/>
    </source>
</evidence>
<dbReference type="InterPro" id="IPR018490">
    <property type="entry name" value="cNMP-bd_dom_sf"/>
</dbReference>